<feature type="domain" description="AAA+ ATPase" evidence="14">
    <location>
        <begin position="141"/>
        <end position="327"/>
    </location>
</feature>
<keyword evidence="8 13" id="KW-1278">Translocase</keyword>
<evidence type="ECO:0000313" key="15">
    <source>
        <dbReference type="EMBL" id="HFX14047.1"/>
    </source>
</evidence>
<evidence type="ECO:0000256" key="10">
    <source>
        <dbReference type="ARBA" id="ARBA00023136"/>
    </source>
</evidence>
<keyword evidence="10 13" id="KW-0472">Membrane</keyword>
<dbReference type="InterPro" id="IPR027417">
    <property type="entry name" value="P-loop_NTPase"/>
</dbReference>
<dbReference type="SUPFAM" id="SSF47917">
    <property type="entry name" value="C-terminal domain of alpha and beta subunits of F1 ATP synthase"/>
    <property type="match status" value="1"/>
</dbReference>
<dbReference type="FunFam" id="3.40.50.300:FF:001630">
    <property type="entry name" value="ATP synthase subunit beta"/>
    <property type="match status" value="1"/>
</dbReference>
<dbReference type="PANTHER" id="PTHR15184">
    <property type="entry name" value="ATP SYNTHASE"/>
    <property type="match status" value="1"/>
</dbReference>
<evidence type="ECO:0000256" key="8">
    <source>
        <dbReference type="ARBA" id="ARBA00022967"/>
    </source>
</evidence>
<dbReference type="CDD" id="cd18110">
    <property type="entry name" value="ATP-synt_F1_beta_C"/>
    <property type="match status" value="1"/>
</dbReference>
<comment type="catalytic activity">
    <reaction evidence="13">
        <text>ATP + H2O + 4 H(+)(in) = ADP + phosphate + 5 H(+)(out)</text>
        <dbReference type="Rhea" id="RHEA:57720"/>
        <dbReference type="ChEBI" id="CHEBI:15377"/>
        <dbReference type="ChEBI" id="CHEBI:15378"/>
        <dbReference type="ChEBI" id="CHEBI:30616"/>
        <dbReference type="ChEBI" id="CHEBI:43474"/>
        <dbReference type="ChEBI" id="CHEBI:456216"/>
        <dbReference type="EC" id="7.1.2.2"/>
    </reaction>
</comment>
<dbReference type="Gene3D" id="2.40.10.170">
    <property type="match status" value="1"/>
</dbReference>
<keyword evidence="6 13" id="KW-0375">Hydrogen ion transport</keyword>
<dbReference type="InterPro" id="IPR055190">
    <property type="entry name" value="ATP-synt_VA_C"/>
</dbReference>
<dbReference type="InterPro" id="IPR020003">
    <property type="entry name" value="ATPase_a/bsu_AS"/>
</dbReference>
<comment type="similarity">
    <text evidence="2 13">Belongs to the ATPase alpha/beta chains family.</text>
</comment>
<evidence type="ECO:0000256" key="9">
    <source>
        <dbReference type="ARBA" id="ARBA00023065"/>
    </source>
</evidence>
<dbReference type="InterPro" id="IPR005722">
    <property type="entry name" value="ATP_synth_F1_bsu"/>
</dbReference>
<evidence type="ECO:0000256" key="6">
    <source>
        <dbReference type="ARBA" id="ARBA00022781"/>
    </source>
</evidence>
<dbReference type="GO" id="GO:0005524">
    <property type="term" value="F:ATP binding"/>
    <property type="evidence" value="ECO:0007669"/>
    <property type="project" value="UniProtKB-UniRule"/>
</dbReference>
<dbReference type="PROSITE" id="PS00152">
    <property type="entry name" value="ATPASE_ALPHA_BETA"/>
    <property type="match status" value="1"/>
</dbReference>
<evidence type="ECO:0000256" key="13">
    <source>
        <dbReference type="HAMAP-Rule" id="MF_01347"/>
    </source>
</evidence>
<sequence length="465" mass="50655">MEGKVVAVNGPVVDVYFQYDLPSIYEALEVENPVKKEKLILETRILLGEGKVRTVALGSTEGISRGLMVKRTFHPIRVPVGEDVLGRVVNVFGEPIDGGDKIEGELSSIIKSASEFRRVQPSYAILETGIKAIDLLTPFPKGGKIGLFGGAGVGKTVLIMELIHNVAVAHGGISVFAGIGERSREGNELWLEMKESGVLSKAALVFGQMNEPPGVRMRVPLTALTIAEYFRDYLGKDVLLLMDNIFRYVQAGSEVSSMLGRIPSAVGYQPTLVTELGEVEERILSTDTGSITAVQAVYVPADDLSDPAPATIFSHLDSTLVLSRSIAEMGIYPAVDPLASSSQILEPKFVGYEHAEVAKKVVEILQHYESLKDIISILGVEELSEEDRIIVNRARKVQLFLSQPLFVAAHYTNIPGVYVPRVKTIEGFKAIVEGEVDDLPEDAFYMVGTLEDAKKKAEEHGALMY</sequence>
<comment type="function">
    <text evidence="13">Produces ATP from ADP in the presence of a proton gradient across the membrane. The catalytic sites are hosted primarily by the beta subunits.</text>
</comment>
<dbReference type="Pfam" id="PF00006">
    <property type="entry name" value="ATP-synt_ab"/>
    <property type="match status" value="1"/>
</dbReference>
<dbReference type="SUPFAM" id="SSF50615">
    <property type="entry name" value="N-terminal domain of alpha and beta subunits of F1 ATP synthase"/>
    <property type="match status" value="1"/>
</dbReference>
<dbReference type="PANTHER" id="PTHR15184:SF71">
    <property type="entry name" value="ATP SYNTHASE SUBUNIT BETA, MITOCHONDRIAL"/>
    <property type="match status" value="1"/>
</dbReference>
<dbReference type="EMBL" id="DTIN01000033">
    <property type="protein sequence ID" value="HFX14047.1"/>
    <property type="molecule type" value="Genomic_DNA"/>
</dbReference>
<dbReference type="InterPro" id="IPR003593">
    <property type="entry name" value="AAA+_ATPase"/>
</dbReference>
<dbReference type="Pfam" id="PF22919">
    <property type="entry name" value="ATP-synt_VA_C"/>
    <property type="match status" value="1"/>
</dbReference>
<dbReference type="InterPro" id="IPR050053">
    <property type="entry name" value="ATPase_alpha/beta_chains"/>
</dbReference>
<keyword evidence="3 13" id="KW-0813">Transport</keyword>
<evidence type="ECO:0000256" key="1">
    <source>
        <dbReference type="ARBA" id="ARBA00004170"/>
    </source>
</evidence>
<evidence type="ECO:0000256" key="5">
    <source>
        <dbReference type="ARBA" id="ARBA00022741"/>
    </source>
</evidence>
<dbReference type="GO" id="GO:0005886">
    <property type="term" value="C:plasma membrane"/>
    <property type="evidence" value="ECO:0007669"/>
    <property type="project" value="UniProtKB-SubCell"/>
</dbReference>
<evidence type="ECO:0000256" key="3">
    <source>
        <dbReference type="ARBA" id="ARBA00022448"/>
    </source>
</evidence>
<accession>A0A7C3MKS5</accession>
<comment type="subcellular location">
    <subcellularLocation>
        <location evidence="13">Cell membrane</location>
        <topology evidence="13">Peripheral membrane protein</topology>
    </subcellularLocation>
    <subcellularLocation>
        <location evidence="1">Membrane</location>
        <topology evidence="1">Peripheral membrane protein</topology>
    </subcellularLocation>
</comment>
<dbReference type="GO" id="GO:0046933">
    <property type="term" value="F:proton-transporting ATP synthase activity, rotational mechanism"/>
    <property type="evidence" value="ECO:0007669"/>
    <property type="project" value="UniProtKB-UniRule"/>
</dbReference>
<dbReference type="FunFam" id="1.10.1140.10:FF:000005">
    <property type="entry name" value="ATP synthase subunit beta"/>
    <property type="match status" value="1"/>
</dbReference>
<dbReference type="CDD" id="cd18115">
    <property type="entry name" value="ATP-synt_F1_beta_N"/>
    <property type="match status" value="1"/>
</dbReference>
<name>A0A7C3MKS5_DICTH</name>
<dbReference type="NCBIfam" id="TIGR01039">
    <property type="entry name" value="atpD"/>
    <property type="match status" value="1"/>
</dbReference>
<dbReference type="AlphaFoldDB" id="A0A7C3MKS5"/>
<dbReference type="HAMAP" id="MF_01347">
    <property type="entry name" value="ATP_synth_beta_bact"/>
    <property type="match status" value="1"/>
</dbReference>
<dbReference type="Pfam" id="PF02874">
    <property type="entry name" value="ATP-synt_ab_N"/>
    <property type="match status" value="1"/>
</dbReference>
<proteinExistence type="inferred from homology"/>
<dbReference type="InterPro" id="IPR036121">
    <property type="entry name" value="ATPase_F1/V1/A1_a/bsu_N_sf"/>
</dbReference>
<dbReference type="InterPro" id="IPR004100">
    <property type="entry name" value="ATPase_F1/V1/A1_a/bsu_N"/>
</dbReference>
<keyword evidence="12 13" id="KW-0066">ATP synthesis</keyword>
<comment type="caution">
    <text evidence="15">The sequence shown here is derived from an EMBL/GenBank/DDBJ whole genome shotgun (WGS) entry which is preliminary data.</text>
</comment>
<evidence type="ECO:0000256" key="11">
    <source>
        <dbReference type="ARBA" id="ARBA00023196"/>
    </source>
</evidence>
<evidence type="ECO:0000256" key="2">
    <source>
        <dbReference type="ARBA" id="ARBA00008936"/>
    </source>
</evidence>
<keyword evidence="5 13" id="KW-0547">Nucleotide-binding</keyword>
<dbReference type="Gene3D" id="3.40.50.300">
    <property type="entry name" value="P-loop containing nucleotide triphosphate hydrolases"/>
    <property type="match status" value="1"/>
</dbReference>
<organism evidence="15">
    <name type="scientific">Dictyoglomus thermophilum</name>
    <dbReference type="NCBI Taxonomy" id="14"/>
    <lineage>
        <taxon>Bacteria</taxon>
        <taxon>Pseudomonadati</taxon>
        <taxon>Dictyoglomota</taxon>
        <taxon>Dictyoglomia</taxon>
        <taxon>Dictyoglomales</taxon>
        <taxon>Dictyoglomaceae</taxon>
        <taxon>Dictyoglomus</taxon>
    </lineage>
</organism>
<dbReference type="SUPFAM" id="SSF52540">
    <property type="entry name" value="P-loop containing nucleoside triphosphate hydrolases"/>
    <property type="match status" value="1"/>
</dbReference>
<evidence type="ECO:0000256" key="4">
    <source>
        <dbReference type="ARBA" id="ARBA00022519"/>
    </source>
</evidence>
<keyword evidence="13" id="KW-1003">Cell membrane</keyword>
<dbReference type="InterPro" id="IPR024034">
    <property type="entry name" value="ATPase_F1/V1_b/a_C"/>
</dbReference>
<keyword evidence="9 13" id="KW-0406">Ion transport</keyword>
<evidence type="ECO:0000256" key="12">
    <source>
        <dbReference type="ARBA" id="ARBA00023310"/>
    </source>
</evidence>
<dbReference type="SMART" id="SM00382">
    <property type="entry name" value="AAA"/>
    <property type="match status" value="1"/>
</dbReference>
<dbReference type="CDD" id="cd01133">
    <property type="entry name" value="F1-ATPase_beta_CD"/>
    <property type="match status" value="1"/>
</dbReference>
<keyword evidence="11 13" id="KW-0139">CF(1)</keyword>
<reference evidence="15" key="1">
    <citation type="journal article" date="2020" name="mSystems">
        <title>Genome- and Community-Level Interaction Insights into Carbon Utilization and Element Cycling Functions of Hydrothermarchaeota in Hydrothermal Sediment.</title>
        <authorList>
            <person name="Zhou Z."/>
            <person name="Liu Y."/>
            <person name="Xu W."/>
            <person name="Pan J."/>
            <person name="Luo Z.H."/>
            <person name="Li M."/>
        </authorList>
    </citation>
    <scope>NUCLEOTIDE SEQUENCE [LARGE SCALE GENOMIC DNA]</scope>
    <source>
        <strain evidence="15">SpSt-81</strain>
    </source>
</reference>
<dbReference type="InterPro" id="IPR000194">
    <property type="entry name" value="ATPase_F1/V1/A1_a/bsu_nucl-bd"/>
</dbReference>
<dbReference type="EC" id="7.1.2.2" evidence="13"/>
<keyword evidence="4" id="KW-0997">Cell inner membrane</keyword>
<feature type="binding site" evidence="13">
    <location>
        <begin position="149"/>
        <end position="156"/>
    </location>
    <ligand>
        <name>ATP</name>
        <dbReference type="ChEBI" id="CHEBI:30616"/>
    </ligand>
</feature>
<dbReference type="Gene3D" id="1.10.1140.10">
    <property type="entry name" value="Bovine Mitochondrial F1-atpase, Atp Synthase Beta Chain, Chain D, domain 3"/>
    <property type="match status" value="1"/>
</dbReference>
<protein>
    <recommendedName>
        <fullName evidence="13">ATP synthase subunit beta</fullName>
        <ecNumber evidence="13">7.1.2.2</ecNumber>
    </recommendedName>
    <alternativeName>
        <fullName evidence="13">ATP synthase F1 sector subunit beta</fullName>
    </alternativeName>
    <alternativeName>
        <fullName evidence="13">F-ATPase subunit beta</fullName>
    </alternativeName>
</protein>
<keyword evidence="7 13" id="KW-0067">ATP-binding</keyword>
<evidence type="ECO:0000259" key="14">
    <source>
        <dbReference type="SMART" id="SM00382"/>
    </source>
</evidence>
<gene>
    <name evidence="13 15" type="primary">atpD</name>
    <name evidence="15" type="ORF">ENW00_07890</name>
</gene>
<evidence type="ECO:0000256" key="7">
    <source>
        <dbReference type="ARBA" id="ARBA00022840"/>
    </source>
</evidence>
<dbReference type="GO" id="GO:0045259">
    <property type="term" value="C:proton-transporting ATP synthase complex"/>
    <property type="evidence" value="ECO:0007669"/>
    <property type="project" value="UniProtKB-KW"/>
</dbReference>